<evidence type="ECO:0000313" key="16">
    <source>
        <dbReference type="Proteomes" id="UP000460718"/>
    </source>
</evidence>
<keyword evidence="1" id="KW-0732">Signal</keyword>
<dbReference type="EMBL" id="QXFY01000204">
    <property type="protein sequence ID" value="KAE9352351.1"/>
    <property type="molecule type" value="Genomic_DNA"/>
</dbReference>
<dbReference type="Proteomes" id="UP000429523">
    <property type="component" value="Unassembled WGS sequence"/>
</dbReference>
<dbReference type="Proteomes" id="UP000440367">
    <property type="component" value="Unassembled WGS sequence"/>
</dbReference>
<evidence type="ECO:0000313" key="7">
    <source>
        <dbReference type="EMBL" id="KAE9254184.1"/>
    </source>
</evidence>
<dbReference type="AlphaFoldDB" id="A0A6A4ERT7"/>
<evidence type="ECO:0000313" key="6">
    <source>
        <dbReference type="EMBL" id="KAE9230082.1"/>
    </source>
</evidence>
<evidence type="ECO:0000313" key="9">
    <source>
        <dbReference type="EMBL" id="KAE9352351.1"/>
    </source>
</evidence>
<organism evidence="8 12">
    <name type="scientific">Phytophthora fragariae</name>
    <dbReference type="NCBI Taxonomy" id="53985"/>
    <lineage>
        <taxon>Eukaryota</taxon>
        <taxon>Sar</taxon>
        <taxon>Stramenopiles</taxon>
        <taxon>Oomycota</taxon>
        <taxon>Peronosporomycetes</taxon>
        <taxon>Peronosporales</taxon>
        <taxon>Peronosporaceae</taxon>
        <taxon>Phytophthora</taxon>
    </lineage>
</organism>
<accession>A0A6A4ERT7</accession>
<evidence type="ECO:0000313" key="5">
    <source>
        <dbReference type="EMBL" id="KAE9152733.1"/>
    </source>
</evidence>
<evidence type="ECO:0000313" key="2">
    <source>
        <dbReference type="EMBL" id="KAE8944484.1"/>
    </source>
</evidence>
<dbReference type="EMBL" id="QXFZ01000109">
    <property type="protein sequence ID" value="KAE9132708.1"/>
    <property type="molecule type" value="Genomic_DNA"/>
</dbReference>
<evidence type="ECO:0000313" key="10">
    <source>
        <dbReference type="Proteomes" id="UP000429523"/>
    </source>
</evidence>
<evidence type="ECO:0000313" key="3">
    <source>
        <dbReference type="EMBL" id="KAE9010022.1"/>
    </source>
</evidence>
<dbReference type="Proteomes" id="UP000440732">
    <property type="component" value="Unassembled WGS sequence"/>
</dbReference>
<protein>
    <submittedName>
        <fullName evidence="8">Uncharacterized protein</fullName>
    </submittedName>
</protein>
<dbReference type="EMBL" id="QXGA01000094">
    <property type="protein sequence ID" value="KAE9152733.1"/>
    <property type="molecule type" value="Genomic_DNA"/>
</dbReference>
<dbReference type="Proteomes" id="UP000441208">
    <property type="component" value="Unassembled WGS sequence"/>
</dbReference>
<dbReference type="EMBL" id="QXGD01000081">
    <property type="protein sequence ID" value="KAE9254184.1"/>
    <property type="molecule type" value="Genomic_DNA"/>
</dbReference>
<name>A0A6A4ERT7_9STRA</name>
<dbReference type="Proteomes" id="UP000486351">
    <property type="component" value="Unassembled WGS sequence"/>
</dbReference>
<dbReference type="EMBL" id="QXGF01000202">
    <property type="protein sequence ID" value="KAE8944484.1"/>
    <property type="molecule type" value="Genomic_DNA"/>
</dbReference>
<feature type="signal peptide" evidence="1">
    <location>
        <begin position="1"/>
        <end position="16"/>
    </location>
</feature>
<dbReference type="EMBL" id="QXFW01000514">
    <property type="protein sequence ID" value="KAE9010022.1"/>
    <property type="molecule type" value="Genomic_DNA"/>
</dbReference>
<evidence type="ECO:0000313" key="14">
    <source>
        <dbReference type="Proteomes" id="UP000440732"/>
    </source>
</evidence>
<evidence type="ECO:0000313" key="4">
    <source>
        <dbReference type="EMBL" id="KAE9132708.1"/>
    </source>
</evidence>
<reference evidence="10 11" key="1">
    <citation type="submission" date="2018-08" db="EMBL/GenBank/DDBJ databases">
        <title>Genomic investigation of the strawberry pathogen Phytophthora fragariae indicates pathogenicity is determined by transcriptional variation in three key races.</title>
        <authorList>
            <person name="Adams T.M."/>
            <person name="Armitage A.D."/>
            <person name="Sobczyk M.K."/>
            <person name="Bates H.J."/>
            <person name="Dunwell J.M."/>
            <person name="Nellist C.F."/>
            <person name="Harrison R.J."/>
        </authorList>
    </citation>
    <scope>NUCLEOTIDE SEQUENCE [LARGE SCALE GENOMIC DNA]</scope>
    <source>
        <strain evidence="8 12">A4</strain>
        <strain evidence="7 13">BC-1</strain>
        <strain evidence="6 11">NOV-27</strain>
        <strain evidence="5 14">NOV-5</strain>
        <strain evidence="4 15">NOV-71</strain>
        <strain evidence="9 17">NOV-77</strain>
        <strain evidence="2 10">NOV-9</strain>
        <strain evidence="3 16">SCRP245</strain>
    </source>
</reference>
<feature type="chain" id="PRO_5036381312" evidence="1">
    <location>
        <begin position="17"/>
        <end position="40"/>
    </location>
</feature>
<evidence type="ECO:0000313" key="13">
    <source>
        <dbReference type="Proteomes" id="UP000440367"/>
    </source>
</evidence>
<evidence type="ECO:0000313" key="12">
    <source>
        <dbReference type="Proteomes" id="UP000437068"/>
    </source>
</evidence>
<evidence type="ECO:0000313" key="11">
    <source>
        <dbReference type="Proteomes" id="UP000433483"/>
    </source>
</evidence>
<evidence type="ECO:0000313" key="17">
    <source>
        <dbReference type="Proteomes" id="UP000486351"/>
    </source>
</evidence>
<dbReference type="EMBL" id="QXGE01000158">
    <property type="protein sequence ID" value="KAE9322153.1"/>
    <property type="molecule type" value="Genomic_DNA"/>
</dbReference>
<dbReference type="EMBL" id="QXGB01000108">
    <property type="protein sequence ID" value="KAE9230082.1"/>
    <property type="molecule type" value="Genomic_DNA"/>
</dbReference>
<gene>
    <name evidence="8" type="ORF">PF001_g4537</name>
    <name evidence="7" type="ORF">PF002_g2987</name>
    <name evidence="6" type="ORF">PF005_g3619</name>
    <name evidence="5" type="ORF">PF006_g3074</name>
    <name evidence="4" type="ORF">PF007_g3627</name>
    <name evidence="9" type="ORF">PF008_g5505</name>
    <name evidence="2" type="ORF">PF009_g5847</name>
    <name evidence="3" type="ORF">PF011_g10003</name>
</gene>
<keyword evidence="11" id="KW-1185">Reference proteome</keyword>
<sequence>MLWLLSGCATVMTLMAFQNGVIWDLVALVNEVGEAPARAC</sequence>
<dbReference type="Proteomes" id="UP000437068">
    <property type="component" value="Unassembled WGS sequence"/>
</dbReference>
<evidence type="ECO:0000256" key="1">
    <source>
        <dbReference type="SAM" id="SignalP"/>
    </source>
</evidence>
<proteinExistence type="predicted"/>
<comment type="caution">
    <text evidence="8">The sequence shown here is derived from an EMBL/GenBank/DDBJ whole genome shotgun (WGS) entry which is preliminary data.</text>
</comment>
<dbReference type="Proteomes" id="UP000433483">
    <property type="component" value="Unassembled WGS sequence"/>
</dbReference>
<dbReference type="Proteomes" id="UP000460718">
    <property type="component" value="Unassembled WGS sequence"/>
</dbReference>
<evidence type="ECO:0000313" key="8">
    <source>
        <dbReference type="EMBL" id="KAE9322153.1"/>
    </source>
</evidence>
<evidence type="ECO:0000313" key="15">
    <source>
        <dbReference type="Proteomes" id="UP000441208"/>
    </source>
</evidence>